<dbReference type="OrthoDB" id="5404599at2759"/>
<proteinExistence type="predicted"/>
<dbReference type="Proteomes" id="UP000800035">
    <property type="component" value="Unassembled WGS sequence"/>
</dbReference>
<gene>
    <name evidence="1" type="ORF">CC80DRAFT_24230</name>
</gene>
<accession>A0A6A5U2W5</accession>
<sequence length="142" mass="15610">MALSSIVHPCPSDGATWIDDDDSSSYTLTGAPIPLPSTTSPDSPYITLVHEAGDASAVWSIGNSAFCKVRYIEEGVTPESTTLDFVQNQRPSFKTPKVIHHAFGNDRSYLFLRRLPGRTLDAAWPTLSTRWPELLSINQVSF</sequence>
<dbReference type="AlphaFoldDB" id="A0A6A5U2W5"/>
<evidence type="ECO:0000313" key="2">
    <source>
        <dbReference type="Proteomes" id="UP000800035"/>
    </source>
</evidence>
<evidence type="ECO:0000313" key="1">
    <source>
        <dbReference type="EMBL" id="KAF1959008.1"/>
    </source>
</evidence>
<dbReference type="EMBL" id="ML976986">
    <property type="protein sequence ID" value="KAF1959008.1"/>
    <property type="molecule type" value="Genomic_DNA"/>
</dbReference>
<protein>
    <submittedName>
        <fullName evidence="1">Uncharacterized protein</fullName>
    </submittedName>
</protein>
<organism evidence="1 2">
    <name type="scientific">Byssothecium circinans</name>
    <dbReference type="NCBI Taxonomy" id="147558"/>
    <lineage>
        <taxon>Eukaryota</taxon>
        <taxon>Fungi</taxon>
        <taxon>Dikarya</taxon>
        <taxon>Ascomycota</taxon>
        <taxon>Pezizomycotina</taxon>
        <taxon>Dothideomycetes</taxon>
        <taxon>Pleosporomycetidae</taxon>
        <taxon>Pleosporales</taxon>
        <taxon>Massarineae</taxon>
        <taxon>Massarinaceae</taxon>
        <taxon>Byssothecium</taxon>
    </lineage>
</organism>
<keyword evidence="2" id="KW-1185">Reference proteome</keyword>
<name>A0A6A5U2W5_9PLEO</name>
<reference evidence="1" key="1">
    <citation type="journal article" date="2020" name="Stud. Mycol.">
        <title>101 Dothideomycetes genomes: a test case for predicting lifestyles and emergence of pathogens.</title>
        <authorList>
            <person name="Haridas S."/>
            <person name="Albert R."/>
            <person name="Binder M."/>
            <person name="Bloem J."/>
            <person name="Labutti K."/>
            <person name="Salamov A."/>
            <person name="Andreopoulos B."/>
            <person name="Baker S."/>
            <person name="Barry K."/>
            <person name="Bills G."/>
            <person name="Bluhm B."/>
            <person name="Cannon C."/>
            <person name="Castanera R."/>
            <person name="Culley D."/>
            <person name="Daum C."/>
            <person name="Ezra D."/>
            <person name="Gonzalez J."/>
            <person name="Henrissat B."/>
            <person name="Kuo A."/>
            <person name="Liang C."/>
            <person name="Lipzen A."/>
            <person name="Lutzoni F."/>
            <person name="Magnuson J."/>
            <person name="Mondo S."/>
            <person name="Nolan M."/>
            <person name="Ohm R."/>
            <person name="Pangilinan J."/>
            <person name="Park H.-J."/>
            <person name="Ramirez L."/>
            <person name="Alfaro M."/>
            <person name="Sun H."/>
            <person name="Tritt A."/>
            <person name="Yoshinaga Y."/>
            <person name="Zwiers L.-H."/>
            <person name="Turgeon B."/>
            <person name="Goodwin S."/>
            <person name="Spatafora J."/>
            <person name="Crous P."/>
            <person name="Grigoriev I."/>
        </authorList>
    </citation>
    <scope>NUCLEOTIDE SEQUENCE</scope>
    <source>
        <strain evidence="1">CBS 675.92</strain>
    </source>
</reference>